<dbReference type="Gene3D" id="1.10.10.10">
    <property type="entry name" value="Winged helix-like DNA-binding domain superfamily/Winged helix DNA-binding domain"/>
    <property type="match status" value="1"/>
</dbReference>
<dbReference type="InterPro" id="IPR013324">
    <property type="entry name" value="RNA_pol_sigma_r3/r4-like"/>
</dbReference>
<dbReference type="SUPFAM" id="SSF88659">
    <property type="entry name" value="Sigma3 and sigma4 domains of RNA polymerase sigma factors"/>
    <property type="match status" value="1"/>
</dbReference>
<evidence type="ECO:0000256" key="3">
    <source>
        <dbReference type="ARBA" id="ARBA00023082"/>
    </source>
</evidence>
<evidence type="ECO:0000256" key="1">
    <source>
        <dbReference type="ARBA" id="ARBA00010641"/>
    </source>
</evidence>
<organism evidence="9 10">
    <name type="scientific">Herbiconiux gentiana</name>
    <dbReference type="NCBI Taxonomy" id="2970912"/>
    <lineage>
        <taxon>Bacteria</taxon>
        <taxon>Bacillati</taxon>
        <taxon>Actinomycetota</taxon>
        <taxon>Actinomycetes</taxon>
        <taxon>Micrococcales</taxon>
        <taxon>Microbacteriaceae</taxon>
        <taxon>Herbiconiux</taxon>
    </lineage>
</organism>
<dbReference type="PANTHER" id="PTHR43133">
    <property type="entry name" value="RNA POLYMERASE ECF-TYPE SIGMA FACTO"/>
    <property type="match status" value="1"/>
</dbReference>
<keyword evidence="10" id="KW-1185">Reference proteome</keyword>
<dbReference type="SUPFAM" id="SSF88946">
    <property type="entry name" value="Sigma2 domain of RNA polymerase sigma factors"/>
    <property type="match status" value="1"/>
</dbReference>
<accession>A0ABT2GJB9</accession>
<dbReference type="InterPro" id="IPR039425">
    <property type="entry name" value="RNA_pol_sigma-70-like"/>
</dbReference>
<proteinExistence type="inferred from homology"/>
<dbReference type="NCBIfam" id="TIGR02937">
    <property type="entry name" value="sigma70-ECF"/>
    <property type="match status" value="1"/>
</dbReference>
<dbReference type="InterPro" id="IPR013325">
    <property type="entry name" value="RNA_pol_sigma_r2"/>
</dbReference>
<reference evidence="9" key="1">
    <citation type="submission" date="2022-08" db="EMBL/GenBank/DDBJ databases">
        <authorList>
            <person name="Deng Y."/>
            <person name="Han X.-F."/>
            <person name="Zhang Y.-Q."/>
        </authorList>
    </citation>
    <scope>NUCLEOTIDE SEQUENCE</scope>
    <source>
        <strain evidence="9">CPCC 205716</strain>
    </source>
</reference>
<evidence type="ECO:0000259" key="8">
    <source>
        <dbReference type="Pfam" id="PF04545"/>
    </source>
</evidence>
<evidence type="ECO:0000259" key="7">
    <source>
        <dbReference type="Pfam" id="PF04542"/>
    </source>
</evidence>
<keyword evidence="3 6" id="KW-0731">Sigma factor</keyword>
<name>A0ABT2GJB9_9MICO</name>
<dbReference type="InterPro" id="IPR014284">
    <property type="entry name" value="RNA_pol_sigma-70_dom"/>
</dbReference>
<dbReference type="Pfam" id="PF04542">
    <property type="entry name" value="Sigma70_r2"/>
    <property type="match status" value="1"/>
</dbReference>
<feature type="domain" description="RNA polymerase sigma-70 region 4" evidence="8">
    <location>
        <begin position="128"/>
        <end position="175"/>
    </location>
</feature>
<dbReference type="CDD" id="cd06171">
    <property type="entry name" value="Sigma70_r4"/>
    <property type="match status" value="1"/>
</dbReference>
<dbReference type="InterPro" id="IPR000838">
    <property type="entry name" value="RNA_pol_sigma70_ECF_CS"/>
</dbReference>
<dbReference type="InterPro" id="IPR007627">
    <property type="entry name" value="RNA_pol_sigma70_r2"/>
</dbReference>
<gene>
    <name evidence="9" type="ORF">NVV95_17370</name>
</gene>
<dbReference type="InterPro" id="IPR036388">
    <property type="entry name" value="WH-like_DNA-bd_sf"/>
</dbReference>
<evidence type="ECO:0000256" key="6">
    <source>
        <dbReference type="RuleBase" id="RU000716"/>
    </source>
</evidence>
<dbReference type="InterPro" id="IPR007630">
    <property type="entry name" value="RNA_pol_sigma70_r4"/>
</dbReference>
<keyword evidence="5 6" id="KW-0804">Transcription</keyword>
<dbReference type="EMBL" id="JANTEZ010000010">
    <property type="protein sequence ID" value="MCS5716320.1"/>
    <property type="molecule type" value="Genomic_DNA"/>
</dbReference>
<dbReference type="PANTHER" id="PTHR43133:SF62">
    <property type="entry name" value="RNA POLYMERASE SIGMA FACTOR SIGZ"/>
    <property type="match status" value="1"/>
</dbReference>
<protein>
    <recommendedName>
        <fullName evidence="6">RNA polymerase sigma factor</fullName>
    </recommendedName>
</protein>
<keyword evidence="2 6" id="KW-0805">Transcription regulation</keyword>
<comment type="caution">
    <text evidence="9">The sequence shown here is derived from an EMBL/GenBank/DDBJ whole genome shotgun (WGS) entry which is preliminary data.</text>
</comment>
<dbReference type="Gene3D" id="1.10.1740.10">
    <property type="match status" value="1"/>
</dbReference>
<evidence type="ECO:0000313" key="10">
    <source>
        <dbReference type="Proteomes" id="UP001165580"/>
    </source>
</evidence>
<keyword evidence="4 6" id="KW-0238">DNA-binding</keyword>
<sequence>MSDDERLALRFADGDEEALAEVYTRWSRLVFTLALRSLGDRAEAEDVAQKVFVGAWRGRAGFDPARSGLAAWLVGITRHCIADAHDARARRLRAEEALVGGAVLTALVSERDDETAAVAERLMIAEELDRLEPVPQRVMRLAFFDDLTHSQIADTLGLPLGTVKSHIRRSLVRLRTRLEVSDEPYRP</sequence>
<evidence type="ECO:0000256" key="5">
    <source>
        <dbReference type="ARBA" id="ARBA00023163"/>
    </source>
</evidence>
<dbReference type="Pfam" id="PF04545">
    <property type="entry name" value="Sigma70_r4"/>
    <property type="match status" value="1"/>
</dbReference>
<evidence type="ECO:0000256" key="4">
    <source>
        <dbReference type="ARBA" id="ARBA00023125"/>
    </source>
</evidence>
<feature type="domain" description="RNA polymerase sigma-70 region 2" evidence="7">
    <location>
        <begin position="23"/>
        <end position="90"/>
    </location>
</feature>
<evidence type="ECO:0000256" key="2">
    <source>
        <dbReference type="ARBA" id="ARBA00023015"/>
    </source>
</evidence>
<evidence type="ECO:0000313" key="9">
    <source>
        <dbReference type="EMBL" id="MCS5716320.1"/>
    </source>
</evidence>
<dbReference type="PROSITE" id="PS01063">
    <property type="entry name" value="SIGMA70_ECF"/>
    <property type="match status" value="1"/>
</dbReference>
<comment type="similarity">
    <text evidence="1 6">Belongs to the sigma-70 factor family. ECF subfamily.</text>
</comment>
<dbReference type="Proteomes" id="UP001165580">
    <property type="component" value="Unassembled WGS sequence"/>
</dbReference>